<dbReference type="InterPro" id="IPR002429">
    <property type="entry name" value="CcO_II-like_C"/>
</dbReference>
<evidence type="ECO:0000256" key="10">
    <source>
        <dbReference type="ARBA" id="ARBA00022982"/>
    </source>
</evidence>
<dbReference type="PANTHER" id="PTHR22888">
    <property type="entry name" value="CYTOCHROME C OXIDASE, SUBUNIT II"/>
    <property type="match status" value="1"/>
</dbReference>
<gene>
    <name evidence="19" type="primary">cox2</name>
</gene>
<keyword evidence="4 15" id="KW-0813">Transport</keyword>
<evidence type="ECO:0000256" key="13">
    <source>
        <dbReference type="ARBA" id="ARBA00023136"/>
    </source>
</evidence>
<dbReference type="PANTHER" id="PTHR22888:SF9">
    <property type="entry name" value="CYTOCHROME C OXIDASE SUBUNIT 2"/>
    <property type="match status" value="1"/>
</dbReference>
<keyword evidence="9" id="KW-1278">Translocase</keyword>
<accession>S0DF17</accession>
<dbReference type="GO" id="GO:0005743">
    <property type="term" value="C:mitochondrial inner membrane"/>
    <property type="evidence" value="ECO:0007669"/>
    <property type="project" value="UniProtKB-SubCell"/>
</dbReference>
<keyword evidence="6 15" id="KW-0812">Transmembrane</keyword>
<keyword evidence="10 15" id="KW-0249">Electron transport</keyword>
<keyword evidence="15 19" id="KW-0496">Mitochondrion</keyword>
<comment type="function">
    <text evidence="15">Component of the cytochrome c oxidase, the last enzyme in the mitochondrial electron transport chain which drives oxidative phosphorylation. The respiratory chain contains 3 multisubunit complexes succinate dehydrogenase (complex II, CII), ubiquinol-cytochrome c oxidoreductase (cytochrome b-c1 complex, complex III, CIII) and cytochrome c oxidase (complex IV, CIV), that cooperate to transfer electrons derived from NADH and succinate to molecular oxygen, creating an electrochemical gradient over the inner membrane that drives transmembrane transport and the ATP synthase. Cytochrome c oxidase is the component of the respiratory chain that catalyzes the reduction of oxygen to water. Electrons originating from reduced cytochrome c in the intermembrane space (IMS) are transferred via the dinuclear copper A center (CU(A)) of subunit 2 and heme A of subunit 1 to the active site in subunit 1, a binuclear center (BNC) formed by heme A3 and copper B (CU(B)). The BNC reduces molecular oxygen to 2 water molecules using 4 electrons from cytochrome c in the IMS and 4 protons from the mitochondrial matrix.</text>
</comment>
<dbReference type="AlphaFoldDB" id="S0DF17"/>
<evidence type="ECO:0000313" key="19">
    <source>
        <dbReference type="EMBL" id="CCO25765.1"/>
    </source>
</evidence>
<evidence type="ECO:0000256" key="5">
    <source>
        <dbReference type="ARBA" id="ARBA00022660"/>
    </source>
</evidence>
<comment type="catalytic activity">
    <reaction evidence="14">
        <text>4 Fe(II)-[cytochrome c] + O2 + 8 H(+)(in) = 4 Fe(III)-[cytochrome c] + 2 H2O + 4 H(+)(out)</text>
        <dbReference type="Rhea" id="RHEA:11436"/>
        <dbReference type="Rhea" id="RHEA-COMP:10350"/>
        <dbReference type="Rhea" id="RHEA-COMP:14399"/>
        <dbReference type="ChEBI" id="CHEBI:15377"/>
        <dbReference type="ChEBI" id="CHEBI:15378"/>
        <dbReference type="ChEBI" id="CHEBI:15379"/>
        <dbReference type="ChEBI" id="CHEBI:29033"/>
        <dbReference type="ChEBI" id="CHEBI:29034"/>
        <dbReference type="EC" id="7.1.1.9"/>
    </reaction>
    <physiologicalReaction direction="left-to-right" evidence="14">
        <dbReference type="Rhea" id="RHEA:11437"/>
    </physiologicalReaction>
</comment>
<proteinExistence type="inferred from homology"/>
<sequence>MSMFNSLGLQDCFNNIGVEVFLFHDYCLLLGLVILVAVSLGSLLSLGSGVYFVGVYSSSELLELVWTVVPGFLLMSLGVPSLFLMYYIEGGFKYDLTVKVLGHQWYWSYELGDYGEGWDLDSYMMDVNSLEVGGYRLLCVDNSLVLPYLTKVRALVMSSDVLHSWALPSLGLKTDACPGRLNSMGLSVGRPGSTFGQCSEICGVNHSFMPIHVEWVSWEAFLSSCVS</sequence>
<feature type="transmembrane region" description="Helical" evidence="16">
    <location>
        <begin position="26"/>
        <end position="52"/>
    </location>
</feature>
<organism evidence="19">
    <name type="scientific">Halocynthia spinosa</name>
    <name type="common">Spiny ascidian</name>
    <dbReference type="NCBI Taxonomy" id="569430"/>
    <lineage>
        <taxon>Eukaryota</taxon>
        <taxon>Metazoa</taxon>
        <taxon>Chordata</taxon>
        <taxon>Tunicata</taxon>
        <taxon>Ascidiacea</taxon>
        <taxon>Stolidobranchia</taxon>
        <taxon>Pyuridae</taxon>
        <taxon>Halocynthia</taxon>
    </lineage>
</organism>
<dbReference type="InterPro" id="IPR008972">
    <property type="entry name" value="Cupredoxin"/>
</dbReference>
<evidence type="ECO:0000256" key="15">
    <source>
        <dbReference type="RuleBase" id="RU000457"/>
    </source>
</evidence>
<evidence type="ECO:0000256" key="16">
    <source>
        <dbReference type="SAM" id="Phobius"/>
    </source>
</evidence>
<dbReference type="Pfam" id="PF02790">
    <property type="entry name" value="COX2_TM"/>
    <property type="match status" value="1"/>
</dbReference>
<evidence type="ECO:0000256" key="4">
    <source>
        <dbReference type="ARBA" id="ARBA00022448"/>
    </source>
</evidence>
<evidence type="ECO:0000256" key="9">
    <source>
        <dbReference type="ARBA" id="ARBA00022967"/>
    </source>
</evidence>
<name>S0DF17_HALSF</name>
<reference evidence="19" key="1">
    <citation type="journal article" date="2013" name="Genome Biol. Evol.">
        <title>Deep Sequencing of Mixed Total DNA without Barcodes Allows Efficient Assembly of Highly Plastic Ascidian Mitochondrial Genomes.</title>
        <authorList>
            <person name="Rubinstein N."/>
            <person name="Feldstein T."/>
            <person name="Shenkar N."/>
            <person name="Botero Castro F."/>
            <person name="Griggio F."/>
            <person name="Mastrototaro F."/>
            <person name="Delsuc F."/>
            <person name="Douzery E.J.P."/>
            <person name="Gissi C."/>
            <person name="Huchon D."/>
        </authorList>
    </citation>
    <scope>NUCLEOTIDE SEQUENCE</scope>
    <source>
        <tissue evidence="19">Gonad</tissue>
    </source>
</reference>
<evidence type="ECO:0000259" key="17">
    <source>
        <dbReference type="PROSITE" id="PS50857"/>
    </source>
</evidence>
<dbReference type="PROSITE" id="PS50857">
    <property type="entry name" value="COX2_CUA"/>
    <property type="match status" value="1"/>
</dbReference>
<comment type="subcellular location">
    <subcellularLocation>
        <location evidence="1">Membrane</location>
        <topology evidence="1">Multi-pass membrane protein</topology>
    </subcellularLocation>
    <subcellularLocation>
        <location evidence="15">Mitochondrion inner membrane</location>
        <topology evidence="15">Multi-pass membrane protein</topology>
    </subcellularLocation>
</comment>
<evidence type="ECO:0000256" key="7">
    <source>
        <dbReference type="ARBA" id="ARBA00022723"/>
    </source>
</evidence>
<keyword evidence="5 15" id="KW-0679">Respiratory chain</keyword>
<comment type="cofactor">
    <cofactor evidence="15">
        <name>Cu cation</name>
        <dbReference type="ChEBI" id="CHEBI:23378"/>
    </cofactor>
    <text evidence="15">Binds a copper A center.</text>
</comment>
<dbReference type="GO" id="GO:0005507">
    <property type="term" value="F:copper ion binding"/>
    <property type="evidence" value="ECO:0007669"/>
    <property type="project" value="InterPro"/>
</dbReference>
<evidence type="ECO:0000256" key="6">
    <source>
        <dbReference type="ARBA" id="ARBA00022692"/>
    </source>
</evidence>
<feature type="domain" description="Cytochrome oxidase subunit II transmembrane region profile" evidence="18">
    <location>
        <begin position="1"/>
        <end position="92"/>
    </location>
</feature>
<dbReference type="SUPFAM" id="SSF81464">
    <property type="entry name" value="Cytochrome c oxidase subunit II-like, transmembrane region"/>
    <property type="match status" value="1"/>
</dbReference>
<dbReference type="Gene3D" id="1.10.287.90">
    <property type="match status" value="1"/>
</dbReference>
<evidence type="ECO:0000259" key="18">
    <source>
        <dbReference type="PROSITE" id="PS50999"/>
    </source>
</evidence>
<dbReference type="GeneID" id="16045002"/>
<keyword evidence="7 15" id="KW-0479">Metal-binding</keyword>
<dbReference type="InterPro" id="IPR036257">
    <property type="entry name" value="Cyt_c_oxidase_su2_TM_sf"/>
</dbReference>
<dbReference type="PROSITE" id="PS50999">
    <property type="entry name" value="COX2_TM"/>
    <property type="match status" value="1"/>
</dbReference>
<keyword evidence="15" id="KW-0999">Mitochondrion inner membrane</keyword>
<dbReference type="RefSeq" id="YP_008082986.1">
    <property type="nucleotide sequence ID" value="NC_021466.1"/>
</dbReference>
<evidence type="ECO:0000256" key="8">
    <source>
        <dbReference type="ARBA" id="ARBA00022842"/>
    </source>
</evidence>
<dbReference type="Pfam" id="PF00116">
    <property type="entry name" value="COX2"/>
    <property type="match status" value="1"/>
</dbReference>
<evidence type="ECO:0000256" key="11">
    <source>
        <dbReference type="ARBA" id="ARBA00022989"/>
    </source>
</evidence>
<dbReference type="InterPro" id="IPR011759">
    <property type="entry name" value="Cyt_c_oxidase_su2_TM_dom"/>
</dbReference>
<feature type="domain" description="Cytochrome oxidase subunit II copper A binding" evidence="17">
    <location>
        <begin position="93"/>
        <end position="227"/>
    </location>
</feature>
<dbReference type="GO" id="GO:0004129">
    <property type="term" value="F:cytochrome-c oxidase activity"/>
    <property type="evidence" value="ECO:0007669"/>
    <property type="project" value="UniProtKB-EC"/>
</dbReference>
<dbReference type="InterPro" id="IPR001505">
    <property type="entry name" value="Copper_CuA"/>
</dbReference>
<dbReference type="EMBL" id="HF548558">
    <property type="protein sequence ID" value="CCO25765.1"/>
    <property type="molecule type" value="Genomic_DNA"/>
</dbReference>
<evidence type="ECO:0000256" key="3">
    <source>
        <dbReference type="ARBA" id="ARBA00015946"/>
    </source>
</evidence>
<dbReference type="InterPro" id="IPR034210">
    <property type="entry name" value="CcO_II_C"/>
</dbReference>
<evidence type="ECO:0000256" key="2">
    <source>
        <dbReference type="ARBA" id="ARBA00007866"/>
    </source>
</evidence>
<geneLocation type="mitochondrion" evidence="19"/>
<dbReference type="SUPFAM" id="SSF49503">
    <property type="entry name" value="Cupredoxins"/>
    <property type="match status" value="1"/>
</dbReference>
<keyword evidence="8" id="KW-0460">Magnesium</keyword>
<dbReference type="PRINTS" id="PR01166">
    <property type="entry name" value="CYCOXIDASEII"/>
</dbReference>
<dbReference type="PROSITE" id="PS00078">
    <property type="entry name" value="COX2"/>
    <property type="match status" value="1"/>
</dbReference>
<dbReference type="CTD" id="4513"/>
<evidence type="ECO:0000256" key="12">
    <source>
        <dbReference type="ARBA" id="ARBA00023008"/>
    </source>
</evidence>
<dbReference type="InterPro" id="IPR045187">
    <property type="entry name" value="CcO_II"/>
</dbReference>
<keyword evidence="13 15" id="KW-0472">Membrane</keyword>
<dbReference type="Gene3D" id="2.60.40.420">
    <property type="entry name" value="Cupredoxins - blue copper proteins"/>
    <property type="match status" value="1"/>
</dbReference>
<comment type="similarity">
    <text evidence="2 15">Belongs to the cytochrome c oxidase subunit 2 family.</text>
</comment>
<evidence type="ECO:0000256" key="1">
    <source>
        <dbReference type="ARBA" id="ARBA00004141"/>
    </source>
</evidence>
<keyword evidence="12 15" id="KW-0186">Copper</keyword>
<feature type="transmembrane region" description="Helical" evidence="16">
    <location>
        <begin position="64"/>
        <end position="88"/>
    </location>
</feature>
<keyword evidence="11 16" id="KW-1133">Transmembrane helix</keyword>
<protein>
    <recommendedName>
        <fullName evidence="3 15">Cytochrome c oxidase subunit 2</fullName>
    </recommendedName>
</protein>
<evidence type="ECO:0000256" key="14">
    <source>
        <dbReference type="ARBA" id="ARBA00049512"/>
    </source>
</evidence>
<dbReference type="CDD" id="cd13912">
    <property type="entry name" value="CcO_II_C"/>
    <property type="match status" value="1"/>
</dbReference>
<dbReference type="GO" id="GO:0042773">
    <property type="term" value="P:ATP synthesis coupled electron transport"/>
    <property type="evidence" value="ECO:0007669"/>
    <property type="project" value="TreeGrafter"/>
</dbReference>